<comment type="subcellular location">
    <subcellularLocation>
        <location evidence="1">Cell projection</location>
        <location evidence="1">Cilium</location>
    </subcellularLocation>
    <subcellularLocation>
        <location evidence="6">Cytoplasmic vesicle</location>
    </subcellularLocation>
    <subcellularLocation>
        <location evidence="8">Golgi apparatus</location>
    </subcellularLocation>
    <subcellularLocation>
        <location evidence="2">Mitochondrion inner membrane</location>
    </subcellularLocation>
    <subcellularLocation>
        <location evidence="9">Mitochondrion intermembrane space</location>
    </subcellularLocation>
    <subcellularLocation>
        <location evidence="3">Mitochondrion outer membrane</location>
    </subcellularLocation>
    <subcellularLocation>
        <location evidence="4">Rough endoplasmic reticulum</location>
    </subcellularLocation>
    <subcellularLocation>
        <location evidence="7">Secreted</location>
        <location evidence="7">Extracellular exosome</location>
    </subcellularLocation>
    <subcellularLocation>
        <location evidence="5">Secreted</location>
        <location evidence="5">Extracellular space</location>
        <location evidence="5">Extracellular matrix</location>
    </subcellularLocation>
</comment>
<evidence type="ECO:0000256" key="23">
    <source>
        <dbReference type="ARBA" id="ARBA00023136"/>
    </source>
</evidence>
<feature type="signal peptide" evidence="31">
    <location>
        <begin position="1"/>
        <end position="19"/>
    </location>
</feature>
<evidence type="ECO:0000313" key="33">
    <source>
        <dbReference type="EMBL" id="KAG2461382.1"/>
    </source>
</evidence>
<gene>
    <name evidence="33" type="primary">Myoc</name>
    <name evidence="33" type="ORF">GTO96_0009082</name>
</gene>
<evidence type="ECO:0000256" key="29">
    <source>
        <dbReference type="PROSITE-ProRule" id="PRU00446"/>
    </source>
</evidence>
<evidence type="ECO:0000256" key="30">
    <source>
        <dbReference type="SAM" id="MobiDB-lite"/>
    </source>
</evidence>
<keyword evidence="21" id="KW-0969">Cilium</keyword>
<evidence type="ECO:0000256" key="17">
    <source>
        <dbReference type="ARBA" id="ARBA00022824"/>
    </source>
</evidence>
<dbReference type="InterPro" id="IPR003112">
    <property type="entry name" value="Olfac-like_dom"/>
</dbReference>
<dbReference type="Proteomes" id="UP000886611">
    <property type="component" value="Unassembled WGS sequence"/>
</dbReference>
<evidence type="ECO:0000256" key="21">
    <source>
        <dbReference type="ARBA" id="ARBA00023069"/>
    </source>
</evidence>
<dbReference type="AlphaFoldDB" id="A0A8X8BP11"/>
<evidence type="ECO:0000256" key="7">
    <source>
        <dbReference type="ARBA" id="ARBA00004550"/>
    </source>
</evidence>
<feature type="domain" description="Olfactomedin-like" evidence="32">
    <location>
        <begin position="11"/>
        <end position="315"/>
    </location>
</feature>
<evidence type="ECO:0000256" key="28">
    <source>
        <dbReference type="ARBA" id="ARBA00023329"/>
    </source>
</evidence>
<keyword evidence="13" id="KW-0479">Metal-binding</keyword>
<keyword evidence="22" id="KW-0496">Mitochondrion</keyword>
<keyword evidence="34" id="KW-1185">Reference proteome</keyword>
<protein>
    <recommendedName>
        <fullName evidence="10">Myocilin</fullName>
    </recommendedName>
</protein>
<organism evidence="33 34">
    <name type="scientific">Polypterus senegalus</name>
    <name type="common">Senegal bichir</name>
    <dbReference type="NCBI Taxonomy" id="55291"/>
    <lineage>
        <taxon>Eukaryota</taxon>
        <taxon>Metazoa</taxon>
        <taxon>Chordata</taxon>
        <taxon>Craniata</taxon>
        <taxon>Vertebrata</taxon>
        <taxon>Euteleostomi</taxon>
        <taxon>Actinopterygii</taxon>
        <taxon>Polypteriformes</taxon>
        <taxon>Polypteridae</taxon>
        <taxon>Polypterus</taxon>
    </lineage>
</organism>
<comment type="caution">
    <text evidence="29">Lacks conserved residue(s) required for the propagation of feature annotation.</text>
</comment>
<keyword evidence="27" id="KW-0449">Lipoprotein</keyword>
<evidence type="ECO:0000256" key="31">
    <source>
        <dbReference type="SAM" id="SignalP"/>
    </source>
</evidence>
<evidence type="ECO:0000256" key="6">
    <source>
        <dbReference type="ARBA" id="ARBA00004541"/>
    </source>
</evidence>
<reference evidence="33 34" key="1">
    <citation type="journal article" date="2021" name="Cell">
        <title>Tracing the genetic footprints of vertebrate landing in non-teleost ray-finned fishes.</title>
        <authorList>
            <person name="Bi X."/>
            <person name="Wang K."/>
            <person name="Yang L."/>
            <person name="Pan H."/>
            <person name="Jiang H."/>
            <person name="Wei Q."/>
            <person name="Fang M."/>
            <person name="Yu H."/>
            <person name="Zhu C."/>
            <person name="Cai Y."/>
            <person name="He Y."/>
            <person name="Gan X."/>
            <person name="Zeng H."/>
            <person name="Yu D."/>
            <person name="Zhu Y."/>
            <person name="Jiang H."/>
            <person name="Qiu Q."/>
            <person name="Yang H."/>
            <person name="Zhang Y.E."/>
            <person name="Wang W."/>
            <person name="Zhu M."/>
            <person name="He S."/>
            <person name="Zhang G."/>
        </authorList>
    </citation>
    <scope>NUCLEOTIDE SEQUENCE [LARGE SCALE GENOMIC DNA]</scope>
    <source>
        <strain evidence="33">Bchr_013</strain>
    </source>
</reference>
<keyword evidence="28" id="KW-0968">Cytoplasmic vesicle</keyword>
<evidence type="ECO:0000256" key="20">
    <source>
        <dbReference type="ARBA" id="ARBA00023054"/>
    </source>
</evidence>
<keyword evidence="15" id="KW-1000">Mitochondrion outer membrane</keyword>
<feature type="region of interest" description="Disordered" evidence="30">
    <location>
        <begin position="138"/>
        <end position="168"/>
    </location>
</feature>
<evidence type="ECO:0000256" key="14">
    <source>
        <dbReference type="ARBA" id="ARBA00022729"/>
    </source>
</evidence>
<evidence type="ECO:0000256" key="24">
    <source>
        <dbReference type="ARBA" id="ARBA00023139"/>
    </source>
</evidence>
<dbReference type="PANTHER" id="PTHR23192:SF33">
    <property type="entry name" value="MYOCILIN"/>
    <property type="match status" value="1"/>
</dbReference>
<dbReference type="GO" id="GO:0007165">
    <property type="term" value="P:signal transduction"/>
    <property type="evidence" value="ECO:0007669"/>
    <property type="project" value="TreeGrafter"/>
</dbReference>
<sequence length="315" mass="35015">MDAQLLLLCVSCLLGACVGNTATLQKANKNGHCLYTFTVPSPVEGSCPEAAGEPEIEAIKNRLSLVEGLLSRVIQGTPTASQVSLEREMARLQEENRHLKANQCHHRAGSTDTRFWDLRGPSFMELKSEVTEVPASQMMQTPPTRPLDSAAQVSHPHPLRPEQREHRRPRELPHAGFHGQYPYSWGGYTDIDLAVDESGLWAIYSTSKARGAIVLSQLNPASLEVRRTLQTNIRKQAVANAFLVCGTLYTLASYGTANSTINYGFSTAVAVGRPLHIPFQNRFGYTSTLDYNPAERRLFAWDNYHMVTYEVRLSQ</sequence>
<dbReference type="GO" id="GO:0005615">
    <property type="term" value="C:extracellular space"/>
    <property type="evidence" value="ECO:0007669"/>
    <property type="project" value="TreeGrafter"/>
</dbReference>
<keyword evidence="11" id="KW-0964">Secreted</keyword>
<dbReference type="Pfam" id="PF02191">
    <property type="entry name" value="OLF"/>
    <property type="match status" value="1"/>
</dbReference>
<evidence type="ECO:0000256" key="3">
    <source>
        <dbReference type="ARBA" id="ARBA00004294"/>
    </source>
</evidence>
<keyword evidence="17" id="KW-0256">Endoplasmic reticulum</keyword>
<comment type="caution">
    <text evidence="33">The sequence shown here is derived from an EMBL/GenBank/DDBJ whole genome shotgun (WGS) entry which is preliminary data.</text>
</comment>
<accession>A0A8X8BP11</accession>
<keyword evidence="19" id="KW-0333">Golgi apparatus</keyword>
<keyword evidence="18" id="KW-0106">Calcium</keyword>
<evidence type="ECO:0000256" key="5">
    <source>
        <dbReference type="ARBA" id="ARBA00004498"/>
    </source>
</evidence>
<evidence type="ECO:0000256" key="12">
    <source>
        <dbReference type="ARBA" id="ARBA00022530"/>
    </source>
</evidence>
<dbReference type="GO" id="GO:0005794">
    <property type="term" value="C:Golgi apparatus"/>
    <property type="evidence" value="ECO:0007669"/>
    <property type="project" value="UniProtKB-SubCell"/>
</dbReference>
<evidence type="ECO:0000313" key="34">
    <source>
        <dbReference type="Proteomes" id="UP000886611"/>
    </source>
</evidence>
<evidence type="ECO:0000256" key="18">
    <source>
        <dbReference type="ARBA" id="ARBA00022837"/>
    </source>
</evidence>
<dbReference type="GO" id="GO:0005743">
    <property type="term" value="C:mitochondrial inner membrane"/>
    <property type="evidence" value="ECO:0007669"/>
    <property type="project" value="UniProtKB-SubCell"/>
</dbReference>
<feature type="non-terminal residue" evidence="33">
    <location>
        <position position="315"/>
    </location>
</feature>
<feature type="compositionally biased region" description="Basic and acidic residues" evidence="30">
    <location>
        <begin position="159"/>
        <end position="168"/>
    </location>
</feature>
<keyword evidence="20" id="KW-0175">Coiled coil</keyword>
<evidence type="ECO:0000256" key="1">
    <source>
        <dbReference type="ARBA" id="ARBA00004138"/>
    </source>
</evidence>
<dbReference type="GO" id="GO:0005741">
    <property type="term" value="C:mitochondrial outer membrane"/>
    <property type="evidence" value="ECO:0007669"/>
    <property type="project" value="UniProtKB-SubCell"/>
</dbReference>
<dbReference type="GO" id="GO:0005791">
    <property type="term" value="C:rough endoplasmic reticulum"/>
    <property type="evidence" value="ECO:0007669"/>
    <property type="project" value="UniProtKB-SubCell"/>
</dbReference>
<evidence type="ECO:0000259" key="32">
    <source>
        <dbReference type="PROSITE" id="PS51132"/>
    </source>
</evidence>
<dbReference type="PANTHER" id="PTHR23192">
    <property type="entry name" value="OLFACTOMEDIN-RELATED"/>
    <property type="match status" value="1"/>
</dbReference>
<dbReference type="GO" id="GO:0046872">
    <property type="term" value="F:metal ion binding"/>
    <property type="evidence" value="ECO:0007669"/>
    <property type="project" value="UniProtKB-KW"/>
</dbReference>
<evidence type="ECO:0000256" key="15">
    <source>
        <dbReference type="ARBA" id="ARBA00022787"/>
    </source>
</evidence>
<evidence type="ECO:0000256" key="27">
    <source>
        <dbReference type="ARBA" id="ARBA00023288"/>
    </source>
</evidence>
<evidence type="ECO:0000256" key="8">
    <source>
        <dbReference type="ARBA" id="ARBA00004555"/>
    </source>
</evidence>
<evidence type="ECO:0000256" key="22">
    <source>
        <dbReference type="ARBA" id="ARBA00023128"/>
    </source>
</evidence>
<dbReference type="EMBL" id="JAATIS010004524">
    <property type="protein sequence ID" value="KAG2461382.1"/>
    <property type="molecule type" value="Genomic_DNA"/>
</dbReference>
<dbReference type="InterPro" id="IPR050605">
    <property type="entry name" value="Olfactomedin-like_domain"/>
</dbReference>
<keyword evidence="16" id="KW-0999">Mitochondrion inner membrane</keyword>
<keyword evidence="23" id="KW-0472">Membrane</keyword>
<feature type="chain" id="PRO_5036488384" description="Myocilin" evidence="31">
    <location>
        <begin position="20"/>
        <end position="315"/>
    </location>
</feature>
<evidence type="ECO:0000256" key="13">
    <source>
        <dbReference type="ARBA" id="ARBA00022723"/>
    </source>
</evidence>
<evidence type="ECO:0000256" key="26">
    <source>
        <dbReference type="ARBA" id="ARBA00023273"/>
    </source>
</evidence>
<dbReference type="GO" id="GO:0031410">
    <property type="term" value="C:cytoplasmic vesicle"/>
    <property type="evidence" value="ECO:0007669"/>
    <property type="project" value="UniProtKB-SubCell"/>
</dbReference>
<keyword evidence="14 31" id="KW-0732">Signal</keyword>
<evidence type="ECO:0000256" key="11">
    <source>
        <dbReference type="ARBA" id="ARBA00022525"/>
    </source>
</evidence>
<keyword evidence="25" id="KW-1015">Disulfide bond</keyword>
<keyword evidence="26" id="KW-0966">Cell projection</keyword>
<dbReference type="SMART" id="SM00284">
    <property type="entry name" value="OLF"/>
    <property type="match status" value="1"/>
</dbReference>
<keyword evidence="12" id="KW-0272">Extracellular matrix</keyword>
<dbReference type="PROSITE" id="PS51132">
    <property type="entry name" value="OLF"/>
    <property type="match status" value="1"/>
</dbReference>
<evidence type="ECO:0000256" key="10">
    <source>
        <dbReference type="ARBA" id="ARBA00017216"/>
    </source>
</evidence>
<proteinExistence type="predicted"/>
<dbReference type="GO" id="GO:0005929">
    <property type="term" value="C:cilium"/>
    <property type="evidence" value="ECO:0007669"/>
    <property type="project" value="UniProtKB-SubCell"/>
</dbReference>
<evidence type="ECO:0000256" key="16">
    <source>
        <dbReference type="ARBA" id="ARBA00022792"/>
    </source>
</evidence>
<dbReference type="GO" id="GO:0001649">
    <property type="term" value="P:osteoblast differentiation"/>
    <property type="evidence" value="ECO:0007669"/>
    <property type="project" value="TreeGrafter"/>
</dbReference>
<dbReference type="GO" id="GO:0005758">
    <property type="term" value="C:mitochondrial intermembrane space"/>
    <property type="evidence" value="ECO:0007669"/>
    <property type="project" value="UniProtKB-SubCell"/>
</dbReference>
<evidence type="ECO:0000256" key="4">
    <source>
        <dbReference type="ARBA" id="ARBA00004427"/>
    </source>
</evidence>
<name>A0A8X8BP11_POLSE</name>
<feature type="non-terminal residue" evidence="33">
    <location>
        <position position="1"/>
    </location>
</feature>
<evidence type="ECO:0000256" key="9">
    <source>
        <dbReference type="ARBA" id="ARBA00004569"/>
    </source>
</evidence>
<evidence type="ECO:0000256" key="2">
    <source>
        <dbReference type="ARBA" id="ARBA00004273"/>
    </source>
</evidence>
<evidence type="ECO:0000256" key="25">
    <source>
        <dbReference type="ARBA" id="ARBA00023157"/>
    </source>
</evidence>
<evidence type="ECO:0000256" key="19">
    <source>
        <dbReference type="ARBA" id="ARBA00023034"/>
    </source>
</evidence>
<keyword evidence="24" id="KW-0564">Palmitate</keyword>